<dbReference type="Pfam" id="PF07596">
    <property type="entry name" value="SBP_bac_10"/>
    <property type="match status" value="1"/>
</dbReference>
<dbReference type="InterPro" id="IPR011453">
    <property type="entry name" value="DUF1559"/>
</dbReference>
<dbReference type="AlphaFoldDB" id="A0A517U008"/>
<name>A0A517U008_9BACT</name>
<dbReference type="Proteomes" id="UP000317909">
    <property type="component" value="Chromosome"/>
</dbReference>
<dbReference type="NCBIfam" id="TIGR02532">
    <property type="entry name" value="IV_pilin_GFxxxE"/>
    <property type="match status" value="1"/>
</dbReference>
<evidence type="ECO:0000259" key="1">
    <source>
        <dbReference type="Pfam" id="PF07596"/>
    </source>
</evidence>
<protein>
    <recommendedName>
        <fullName evidence="1">DUF1559 domain-containing protein</fullName>
    </recommendedName>
</protein>
<dbReference type="EMBL" id="CP036339">
    <property type="protein sequence ID" value="QDT73964.1"/>
    <property type="molecule type" value="Genomic_DNA"/>
</dbReference>
<sequence>MERRPARSAFTLVELLVVIAIIGVLVALLLPAVQAAREAARRQQCGNNMKQMALAAQNHHDAQKFFPTGGWGWWWVGDADRGFGRNQPGGWSFSMLPYMEQAQLRSRASDGDPENIGPAQREGALQVLRTRVEHWWCPSRRPQNVYPKGTSTYYAANAARATDGNIVAARSDYAMCVGDRNVVETGEFPVNSEGSAPTTHAASKTYNWETDTVGVYRRNGANSGKDWYTGVGFQRSEIGFKQITDGSSQTYLIGEKYLNPQNYENGADGGDNETWGTGFNNDMFRAAYDPPAQDRAGLPPKDCQSMIFGATHTGWYMAFCDGHVEMLGFDIDPLVHRANGNRADGGNPLPITGATSLTCPGGAF</sequence>
<feature type="domain" description="DUF1559" evidence="1">
    <location>
        <begin position="34"/>
        <end position="333"/>
    </location>
</feature>
<keyword evidence="3" id="KW-1185">Reference proteome</keyword>
<dbReference type="RefSeq" id="WP_168206930.1">
    <property type="nucleotide sequence ID" value="NZ_CP036339.1"/>
</dbReference>
<evidence type="ECO:0000313" key="3">
    <source>
        <dbReference type="Proteomes" id="UP000317909"/>
    </source>
</evidence>
<dbReference type="PANTHER" id="PTHR30093">
    <property type="entry name" value="GENERAL SECRETION PATHWAY PROTEIN G"/>
    <property type="match status" value="1"/>
</dbReference>
<gene>
    <name evidence="2" type="ORF">I41_31560</name>
</gene>
<reference evidence="2 3" key="1">
    <citation type="submission" date="2019-02" db="EMBL/GenBank/DDBJ databases">
        <title>Deep-cultivation of Planctomycetes and their phenomic and genomic characterization uncovers novel biology.</title>
        <authorList>
            <person name="Wiegand S."/>
            <person name="Jogler M."/>
            <person name="Boedeker C."/>
            <person name="Pinto D."/>
            <person name="Vollmers J."/>
            <person name="Rivas-Marin E."/>
            <person name="Kohn T."/>
            <person name="Peeters S.H."/>
            <person name="Heuer A."/>
            <person name="Rast P."/>
            <person name="Oberbeckmann S."/>
            <person name="Bunk B."/>
            <person name="Jeske O."/>
            <person name="Meyerdierks A."/>
            <person name="Storesund J.E."/>
            <person name="Kallscheuer N."/>
            <person name="Luecker S."/>
            <person name="Lage O.M."/>
            <person name="Pohl T."/>
            <person name="Merkel B.J."/>
            <person name="Hornburger P."/>
            <person name="Mueller R.-W."/>
            <person name="Bruemmer F."/>
            <person name="Labrenz M."/>
            <person name="Spormann A.M."/>
            <person name="Op den Camp H."/>
            <person name="Overmann J."/>
            <person name="Amann R."/>
            <person name="Jetten M.S.M."/>
            <person name="Mascher T."/>
            <person name="Medema M.H."/>
            <person name="Devos D.P."/>
            <person name="Kaster A.-K."/>
            <person name="Ovreas L."/>
            <person name="Rohde M."/>
            <person name="Galperin M.Y."/>
            <person name="Jogler C."/>
        </authorList>
    </citation>
    <scope>NUCLEOTIDE SEQUENCE [LARGE SCALE GENOMIC DNA]</scope>
    <source>
        <strain evidence="2 3">I41</strain>
    </source>
</reference>
<accession>A0A517U008</accession>
<dbReference type="SUPFAM" id="SSF54523">
    <property type="entry name" value="Pili subunits"/>
    <property type="match status" value="1"/>
</dbReference>
<organism evidence="2 3">
    <name type="scientific">Lacipirellula limnantheis</name>
    <dbReference type="NCBI Taxonomy" id="2528024"/>
    <lineage>
        <taxon>Bacteria</taxon>
        <taxon>Pseudomonadati</taxon>
        <taxon>Planctomycetota</taxon>
        <taxon>Planctomycetia</taxon>
        <taxon>Pirellulales</taxon>
        <taxon>Lacipirellulaceae</taxon>
        <taxon>Lacipirellula</taxon>
    </lineage>
</organism>
<dbReference type="Pfam" id="PF07963">
    <property type="entry name" value="N_methyl"/>
    <property type="match status" value="1"/>
</dbReference>
<dbReference type="Gene3D" id="3.30.700.10">
    <property type="entry name" value="Glycoprotein, Type 4 Pilin"/>
    <property type="match status" value="1"/>
</dbReference>
<dbReference type="InterPro" id="IPR045584">
    <property type="entry name" value="Pilin-like"/>
</dbReference>
<dbReference type="KEGG" id="llh:I41_31560"/>
<dbReference type="PANTHER" id="PTHR30093:SF2">
    <property type="entry name" value="TYPE II SECRETION SYSTEM PROTEIN H"/>
    <property type="match status" value="1"/>
</dbReference>
<evidence type="ECO:0000313" key="2">
    <source>
        <dbReference type="EMBL" id="QDT73964.1"/>
    </source>
</evidence>
<proteinExistence type="predicted"/>
<dbReference type="InterPro" id="IPR012902">
    <property type="entry name" value="N_methyl_site"/>
</dbReference>